<reference evidence="3 4" key="1">
    <citation type="submission" date="2016-10" db="EMBL/GenBank/DDBJ databases">
        <authorList>
            <person name="de Groot N.N."/>
        </authorList>
    </citation>
    <scope>NUCLEOTIDE SEQUENCE [LARGE SCALE GENOMIC DNA]</scope>
    <source>
        <strain evidence="3 4">DSM 15019</strain>
    </source>
</reference>
<dbReference type="AlphaFoldDB" id="A0A1H1XHI4"/>
<dbReference type="InterPro" id="IPR018330">
    <property type="entry name" value="RecT_fam"/>
</dbReference>
<protein>
    <submittedName>
        <fullName evidence="3">Phage recombination protein Bet</fullName>
    </submittedName>
</protein>
<name>A0A1H1XHI4_9MICO</name>
<dbReference type="GO" id="GO:0003677">
    <property type="term" value="F:DNA binding"/>
    <property type="evidence" value="ECO:0007669"/>
    <property type="project" value="InterPro"/>
</dbReference>
<dbReference type="Proteomes" id="UP000182126">
    <property type="component" value="Chromosome I"/>
</dbReference>
<accession>A0A1H1XHI4</accession>
<feature type="compositionally biased region" description="Acidic residues" evidence="1">
    <location>
        <begin position="333"/>
        <end position="347"/>
    </location>
</feature>
<gene>
    <name evidence="2" type="ORF">SAMN04489809_0044</name>
    <name evidence="3" type="ORF">SAMN04489809_3479</name>
</gene>
<dbReference type="NCBIfam" id="TIGR01913">
    <property type="entry name" value="bet_lambda"/>
    <property type="match status" value="1"/>
</dbReference>
<evidence type="ECO:0000313" key="3">
    <source>
        <dbReference type="EMBL" id="SDT08715.1"/>
    </source>
</evidence>
<feature type="region of interest" description="Disordered" evidence="1">
    <location>
        <begin position="327"/>
        <end position="347"/>
    </location>
</feature>
<dbReference type="GO" id="GO:0006310">
    <property type="term" value="P:DNA recombination"/>
    <property type="evidence" value="ECO:0007669"/>
    <property type="project" value="InterPro"/>
</dbReference>
<evidence type="ECO:0000313" key="4">
    <source>
        <dbReference type="Proteomes" id="UP000182126"/>
    </source>
</evidence>
<dbReference type="RefSeq" id="WP_060921050.1">
    <property type="nucleotide sequence ID" value="NZ_LT629770.1"/>
</dbReference>
<evidence type="ECO:0000313" key="2">
    <source>
        <dbReference type="EMBL" id="SDR71381.1"/>
    </source>
</evidence>
<dbReference type="GeneID" id="36298534"/>
<organism evidence="3 4">
    <name type="scientific">Microbacterium paraoxydans</name>
    <dbReference type="NCBI Taxonomy" id="199592"/>
    <lineage>
        <taxon>Bacteria</taxon>
        <taxon>Bacillati</taxon>
        <taxon>Actinomycetota</taxon>
        <taxon>Actinomycetes</taxon>
        <taxon>Micrococcales</taxon>
        <taxon>Microbacteriaceae</taxon>
        <taxon>Microbacterium</taxon>
    </lineage>
</organism>
<feature type="region of interest" description="Disordered" evidence="1">
    <location>
        <begin position="274"/>
        <end position="299"/>
    </location>
</feature>
<sequence>MNTSNDVHTPVLTGASIVLPTTANTDLWTPDQKALLDFAGLVIRKRDAKPVPAPTSTVVAFLQQCERTGLDPIARQIYAIERGGKWTIQVSIDGMRLVAQRSRMYRGQSQPQWTDGSKTRTPMRDLDGSIIRDADGSIVWTEELVWSDVWTGEGYPVAARVSVFREDFDQPLTAVARWDSYKVENDEWRDGRKTGKKVLGATWAKMPDLMLAKVAEALALRKAFPMDLSGLYTEEEMDGQTVVVPESKPRQGRGISTIASRARAAEAEARTDAAVAADVEPEAPEGADGVESAGDERTEPGVVDADVVGEWPCSNCGLPQADDEGGICGPCEEQIEADMAAGEEQES</sequence>
<dbReference type="EMBL" id="LT629770">
    <property type="protein sequence ID" value="SDT08715.1"/>
    <property type="molecule type" value="Genomic_DNA"/>
</dbReference>
<proteinExistence type="predicted"/>
<dbReference type="Pfam" id="PF03837">
    <property type="entry name" value="RecT"/>
    <property type="match status" value="1"/>
</dbReference>
<dbReference type="InterPro" id="IPR010183">
    <property type="entry name" value="Phage_lambda_Bet"/>
</dbReference>
<evidence type="ECO:0000256" key="1">
    <source>
        <dbReference type="SAM" id="MobiDB-lite"/>
    </source>
</evidence>
<dbReference type="EMBL" id="LT629770">
    <property type="protein sequence ID" value="SDR71381.1"/>
    <property type="molecule type" value="Genomic_DNA"/>
</dbReference>